<dbReference type="KEGG" id="tps:THAPSDRAFT_9274"/>
<organism evidence="3 4">
    <name type="scientific">Thalassiosira pseudonana</name>
    <name type="common">Marine diatom</name>
    <name type="synonym">Cyclotella nana</name>
    <dbReference type="NCBI Taxonomy" id="35128"/>
    <lineage>
        <taxon>Eukaryota</taxon>
        <taxon>Sar</taxon>
        <taxon>Stramenopiles</taxon>
        <taxon>Ochrophyta</taxon>
        <taxon>Bacillariophyta</taxon>
        <taxon>Coscinodiscophyceae</taxon>
        <taxon>Thalassiosirophycidae</taxon>
        <taxon>Thalassiosirales</taxon>
        <taxon>Thalassiosiraceae</taxon>
        <taxon>Thalassiosira</taxon>
    </lineage>
</organism>
<evidence type="ECO:0000256" key="1">
    <source>
        <dbReference type="SAM" id="SignalP"/>
    </source>
</evidence>
<proteinExistence type="predicted"/>
<feature type="domain" description="SET" evidence="2">
    <location>
        <begin position="54"/>
        <end position="276"/>
    </location>
</feature>
<dbReference type="GeneID" id="7443214"/>
<dbReference type="EMBL" id="CM000647">
    <property type="protein sequence ID" value="EED89570.1"/>
    <property type="molecule type" value="Genomic_DNA"/>
</dbReference>
<evidence type="ECO:0000313" key="3">
    <source>
        <dbReference type="EMBL" id="EED89570.1"/>
    </source>
</evidence>
<protein>
    <recommendedName>
        <fullName evidence="2">SET domain-containing protein</fullName>
    </recommendedName>
</protein>
<dbReference type="InParanoid" id="B8CAV1"/>
<name>B8CAV1_THAPS</name>
<dbReference type="Proteomes" id="UP000001449">
    <property type="component" value="Chromosome 12"/>
</dbReference>
<keyword evidence="4" id="KW-1185">Reference proteome</keyword>
<dbReference type="InterPro" id="IPR046341">
    <property type="entry name" value="SET_dom_sf"/>
</dbReference>
<reference evidence="3 4" key="2">
    <citation type="journal article" date="2008" name="Nature">
        <title>The Phaeodactylum genome reveals the evolutionary history of diatom genomes.</title>
        <authorList>
            <person name="Bowler C."/>
            <person name="Allen A.E."/>
            <person name="Badger J.H."/>
            <person name="Grimwood J."/>
            <person name="Jabbari K."/>
            <person name="Kuo A."/>
            <person name="Maheswari U."/>
            <person name="Martens C."/>
            <person name="Maumus F."/>
            <person name="Otillar R.P."/>
            <person name="Rayko E."/>
            <person name="Salamov A."/>
            <person name="Vandepoele K."/>
            <person name="Beszteri B."/>
            <person name="Gruber A."/>
            <person name="Heijde M."/>
            <person name="Katinka M."/>
            <person name="Mock T."/>
            <person name="Valentin K."/>
            <person name="Verret F."/>
            <person name="Berges J.A."/>
            <person name="Brownlee C."/>
            <person name="Cadoret J.P."/>
            <person name="Chiovitti A."/>
            <person name="Choi C.J."/>
            <person name="Coesel S."/>
            <person name="De Martino A."/>
            <person name="Detter J.C."/>
            <person name="Durkin C."/>
            <person name="Falciatore A."/>
            <person name="Fournet J."/>
            <person name="Haruta M."/>
            <person name="Huysman M.J."/>
            <person name="Jenkins B.D."/>
            <person name="Jiroutova K."/>
            <person name="Jorgensen R.E."/>
            <person name="Joubert Y."/>
            <person name="Kaplan A."/>
            <person name="Kroger N."/>
            <person name="Kroth P.G."/>
            <person name="La Roche J."/>
            <person name="Lindquist E."/>
            <person name="Lommer M."/>
            <person name="Martin-Jezequel V."/>
            <person name="Lopez P.J."/>
            <person name="Lucas S."/>
            <person name="Mangogna M."/>
            <person name="McGinnis K."/>
            <person name="Medlin L.K."/>
            <person name="Montsant A."/>
            <person name="Oudot-Le Secq M.P."/>
            <person name="Napoli C."/>
            <person name="Obornik M."/>
            <person name="Parker M.S."/>
            <person name="Petit J.L."/>
            <person name="Porcel B.M."/>
            <person name="Poulsen N."/>
            <person name="Robison M."/>
            <person name="Rychlewski L."/>
            <person name="Rynearson T.A."/>
            <person name="Schmutz J."/>
            <person name="Shapiro H."/>
            <person name="Siaut M."/>
            <person name="Stanley M."/>
            <person name="Sussman M.R."/>
            <person name="Taylor A.R."/>
            <person name="Vardi A."/>
            <person name="von Dassow P."/>
            <person name="Vyverman W."/>
            <person name="Willis A."/>
            <person name="Wyrwicz L.S."/>
            <person name="Rokhsar D.S."/>
            <person name="Weissenbach J."/>
            <person name="Armbrust E.V."/>
            <person name="Green B.R."/>
            <person name="Van de Peer Y."/>
            <person name="Grigoriev I.V."/>
        </authorList>
    </citation>
    <scope>NUCLEOTIDE SEQUENCE [LARGE SCALE GENOMIC DNA]</scope>
    <source>
        <strain evidence="3 4">CCMP1335</strain>
    </source>
</reference>
<dbReference type="AlphaFoldDB" id="B8CAV1"/>
<reference evidence="3 4" key="1">
    <citation type="journal article" date="2004" name="Science">
        <title>The genome of the diatom Thalassiosira pseudonana: ecology, evolution, and metabolism.</title>
        <authorList>
            <person name="Armbrust E.V."/>
            <person name="Berges J.A."/>
            <person name="Bowler C."/>
            <person name="Green B.R."/>
            <person name="Martinez D."/>
            <person name="Putnam N.H."/>
            <person name="Zhou S."/>
            <person name="Allen A.E."/>
            <person name="Apt K.E."/>
            <person name="Bechner M."/>
            <person name="Brzezinski M.A."/>
            <person name="Chaal B.K."/>
            <person name="Chiovitti A."/>
            <person name="Davis A.K."/>
            <person name="Demarest M.S."/>
            <person name="Detter J.C."/>
            <person name="Glavina T."/>
            <person name="Goodstein D."/>
            <person name="Hadi M.Z."/>
            <person name="Hellsten U."/>
            <person name="Hildebrand M."/>
            <person name="Jenkins B.D."/>
            <person name="Jurka J."/>
            <person name="Kapitonov V.V."/>
            <person name="Kroger N."/>
            <person name="Lau W.W."/>
            <person name="Lane T.W."/>
            <person name="Larimer F.W."/>
            <person name="Lippmeier J.C."/>
            <person name="Lucas S."/>
            <person name="Medina M."/>
            <person name="Montsant A."/>
            <person name="Obornik M."/>
            <person name="Parker M.S."/>
            <person name="Palenik B."/>
            <person name="Pazour G.J."/>
            <person name="Richardson P.M."/>
            <person name="Rynearson T.A."/>
            <person name="Saito M.A."/>
            <person name="Schwartz D.C."/>
            <person name="Thamatrakoln K."/>
            <person name="Valentin K."/>
            <person name="Vardi A."/>
            <person name="Wilkerson F.P."/>
            <person name="Rokhsar D.S."/>
        </authorList>
    </citation>
    <scope>NUCLEOTIDE SEQUENCE [LARGE SCALE GENOMIC DNA]</scope>
    <source>
        <strain evidence="3 4">CCMP1335</strain>
    </source>
</reference>
<feature type="chain" id="PRO_5002866439" description="SET domain-containing protein" evidence="1">
    <location>
        <begin position="20"/>
        <end position="298"/>
    </location>
</feature>
<dbReference type="SUPFAM" id="SSF82199">
    <property type="entry name" value="SET domain"/>
    <property type="match status" value="1"/>
</dbReference>
<dbReference type="PaxDb" id="35128-Thaps9274"/>
<accession>B8CAV1</accession>
<dbReference type="Pfam" id="PF00856">
    <property type="entry name" value="SET"/>
    <property type="match status" value="1"/>
</dbReference>
<feature type="signal peptide" evidence="1">
    <location>
        <begin position="1"/>
        <end position="19"/>
    </location>
</feature>
<dbReference type="HOGENOM" id="CLU_935351_0_0_1"/>
<dbReference type="RefSeq" id="XP_002293109.1">
    <property type="nucleotide sequence ID" value="XM_002293073.1"/>
</dbReference>
<sequence>MRSLLILTVICFASVTAAADRQCQTPHDTNVDDMAEHQNMMYRETEHIKKEDLSLLAISSSSIHGRGVFLTRPTAKDTSIGILYYEVEEEMDEYLSPSLEEGFWHARGFITDGGKLDKRRMSVGEALIRCKGMAKCRGITFTDPEKLFSDPHGDLPSDKVDVEFKDKVRFGVDPENSWQSFIQHPDDNLAAVYFPLGCSSCLLPNPPPASLDPKLMLPCWPRYINHSCEPNTEVVKVSLEDGFVLPGVPWKKVVGAYRAVLLRDMDSEEELTLNYEELPSYMMRRVDGVEDCGGKLEG</sequence>
<keyword evidence="1" id="KW-0732">Signal</keyword>
<dbReference type="Gene3D" id="2.170.270.10">
    <property type="entry name" value="SET domain"/>
    <property type="match status" value="1"/>
</dbReference>
<evidence type="ECO:0000259" key="2">
    <source>
        <dbReference type="PROSITE" id="PS50280"/>
    </source>
</evidence>
<evidence type="ECO:0000313" key="4">
    <source>
        <dbReference type="Proteomes" id="UP000001449"/>
    </source>
</evidence>
<gene>
    <name evidence="3" type="ORF">THAPSDRAFT_9274</name>
</gene>
<dbReference type="PROSITE" id="PS50280">
    <property type="entry name" value="SET"/>
    <property type="match status" value="1"/>
</dbReference>
<dbReference type="InterPro" id="IPR001214">
    <property type="entry name" value="SET_dom"/>
</dbReference>